<feature type="region of interest" description="Disordered" evidence="1">
    <location>
        <begin position="277"/>
        <end position="300"/>
    </location>
</feature>
<dbReference type="EMBL" id="BFCE01000003">
    <property type="protein sequence ID" value="GBG35473.1"/>
    <property type="molecule type" value="Genomic_DNA"/>
</dbReference>
<accession>A0A401IPD1</accession>
<evidence type="ECO:0000256" key="1">
    <source>
        <dbReference type="SAM" id="MobiDB-lite"/>
    </source>
</evidence>
<reference evidence="2" key="1">
    <citation type="journal article" date="2018" name="J. Virol.">
        <title>Crustacean Genome Exploration Reveals the Evolutionary Origin of White Spot Syndrome Virus.</title>
        <authorList>
            <person name="Kawato S."/>
            <person name="Shitara A."/>
            <person name="Wang Y."/>
            <person name="Nozaki R."/>
            <person name="Kondo H."/>
            <person name="Hirono I."/>
        </authorList>
    </citation>
    <scope>NUCLEOTIDE SEQUENCE</scope>
    <source>
        <strain evidence="2">Mikawa-1</strain>
    </source>
</reference>
<protein>
    <submittedName>
        <fullName evidence="2">Wsv295-like protein</fullName>
    </submittedName>
</protein>
<name>A0A401IPD1_9VIRU</name>
<feature type="compositionally biased region" description="Polar residues" evidence="1">
    <location>
        <begin position="291"/>
        <end position="300"/>
    </location>
</feature>
<evidence type="ECO:0000313" key="2">
    <source>
        <dbReference type="EMBL" id="GBG35473.1"/>
    </source>
</evidence>
<proteinExistence type="predicted"/>
<comment type="caution">
    <text evidence="2">The sequence shown here is derived from an EMBL/GenBank/DDBJ whole genome shotgun (WGS) entry which is preliminary data.</text>
</comment>
<sequence length="300" mass="32792">MSISTNTSDRQNGNVTAIDDGDLVIVNVSRAWVEVDEGDEMERDVVENTSVLNATKEMPLGAQGEEPLARDGDDNYEINDGIMEAWINVDRGDGIDLIASLDHSSDSEEDKVSTPTENLPMNDSIIETLVNEVHDHIAVRDRAAMNYTPSPNQDGMGEASLVHSEPLDHYSDDEGDEIGHDTKRGCCEKNRCCDFRYFGAILAEGICKVMNNIVSCFKDKLTSKQVFLLVGAAMAALFKIRNVAMDTQTESCCNNGTASGPGDAIIETLVEAAMELTTPEEGQDEKKNVDFSHSTNTYNQ</sequence>
<organism evidence="2">
    <name type="scientific">Metapenaeus ensis nimavirus</name>
    <dbReference type="NCBI Taxonomy" id="2133794"/>
    <lineage>
        <taxon>Viruses</taxon>
        <taxon>Viruses incertae sedis</taxon>
        <taxon>Naldaviricetes</taxon>
        <taxon>Nimaviridae</taxon>
    </lineage>
</organism>